<evidence type="ECO:0000256" key="3">
    <source>
        <dbReference type="ARBA" id="ARBA00022729"/>
    </source>
</evidence>
<dbReference type="AlphaFoldDB" id="A0A4R0NTD5"/>
<keyword evidence="9" id="KW-1185">Reference proteome</keyword>
<dbReference type="OrthoDB" id="629561at2"/>
<sequence length="523" mass="58990">MVMKKITIVLVLAVLTLGSCKKFLEEYSQNQVYASTAKDLDELLIGEGYMYSGNPTDVISSPATFQLGNETSEPNFPFIHVMDDDSEEFVGGNIGPENNAPRNSLSGFHRWQPRPFVNGLNVSVQDNNWKRFYKSISRINAVIELADGLRGKEDNNALDKIEGEARFLRAGYYYLLVNLYAVPFNKMNAATDEGVPMKLTSKVEDKFFVRESVQTIYDQIFKDLERAKICLQNMVSPNPLRPNLSAVNGFLSRLYLYTEQYDLCVQAADNVLSQGSYTLLNLNGFTGASFTFRASPETIFTQGGYSMNQIHVGDFTARFFPGLVSGYKASSDLISKYSAGDLRRNVFFKNSQIYGQPLCQKLATPASQTNSVSDNFLIRLPEIYLNKAEALAILGRSAEAQSALQILRASRFAPANLTAVNSTGADLVNYVRDERRRELCYEGQRWFDLRRYAVNSLFPLNITIKHNKYTYSTTTFNTFTEGYFELRPFSEDMSAYVLPVPDYAIEFNQGSLKNLVRPERSIK</sequence>
<keyword evidence="3" id="KW-0732">Signal</keyword>
<proteinExistence type="inferred from homology"/>
<comment type="caution">
    <text evidence="8">The sequence shown here is derived from an EMBL/GenBank/DDBJ whole genome shotgun (WGS) entry which is preliminary data.</text>
</comment>
<dbReference type="CDD" id="cd08977">
    <property type="entry name" value="SusD"/>
    <property type="match status" value="1"/>
</dbReference>
<comment type="similarity">
    <text evidence="2">Belongs to the SusD family.</text>
</comment>
<evidence type="ECO:0000259" key="6">
    <source>
        <dbReference type="Pfam" id="PF07980"/>
    </source>
</evidence>
<dbReference type="InterPro" id="IPR011990">
    <property type="entry name" value="TPR-like_helical_dom_sf"/>
</dbReference>
<dbReference type="Gene3D" id="1.25.40.390">
    <property type="match status" value="1"/>
</dbReference>
<keyword evidence="5" id="KW-0998">Cell outer membrane</keyword>
<feature type="domain" description="SusD-like N-terminal" evidence="7">
    <location>
        <begin position="126"/>
        <end position="256"/>
    </location>
</feature>
<dbReference type="PROSITE" id="PS51257">
    <property type="entry name" value="PROKAR_LIPOPROTEIN"/>
    <property type="match status" value="1"/>
</dbReference>
<organism evidence="8 9">
    <name type="scientific">Pedobacter psychroterrae</name>
    <dbReference type="NCBI Taxonomy" id="2530453"/>
    <lineage>
        <taxon>Bacteria</taxon>
        <taxon>Pseudomonadati</taxon>
        <taxon>Bacteroidota</taxon>
        <taxon>Sphingobacteriia</taxon>
        <taxon>Sphingobacteriales</taxon>
        <taxon>Sphingobacteriaceae</taxon>
        <taxon>Pedobacter</taxon>
    </lineage>
</organism>
<name>A0A4R0NTD5_9SPHI</name>
<feature type="domain" description="RagB/SusD" evidence="6">
    <location>
        <begin position="357"/>
        <end position="510"/>
    </location>
</feature>
<dbReference type="EMBL" id="SJSL01000001">
    <property type="protein sequence ID" value="TCD03183.1"/>
    <property type="molecule type" value="Genomic_DNA"/>
</dbReference>
<dbReference type="Pfam" id="PF07980">
    <property type="entry name" value="SusD_RagB"/>
    <property type="match status" value="1"/>
</dbReference>
<keyword evidence="4" id="KW-0472">Membrane</keyword>
<dbReference type="InterPro" id="IPR033985">
    <property type="entry name" value="SusD-like_N"/>
</dbReference>
<evidence type="ECO:0000313" key="8">
    <source>
        <dbReference type="EMBL" id="TCD03183.1"/>
    </source>
</evidence>
<dbReference type="Pfam" id="PF14322">
    <property type="entry name" value="SusD-like_3"/>
    <property type="match status" value="1"/>
</dbReference>
<dbReference type="InterPro" id="IPR012944">
    <property type="entry name" value="SusD_RagB_dom"/>
</dbReference>
<comment type="subcellular location">
    <subcellularLocation>
        <location evidence="1">Cell outer membrane</location>
    </subcellularLocation>
</comment>
<reference evidence="8 9" key="1">
    <citation type="submission" date="2019-02" db="EMBL/GenBank/DDBJ databases">
        <title>Pedobacter sp. RP-1-14 sp. nov., isolated from Arctic soil.</title>
        <authorList>
            <person name="Dahal R.H."/>
        </authorList>
    </citation>
    <scope>NUCLEOTIDE SEQUENCE [LARGE SCALE GENOMIC DNA]</scope>
    <source>
        <strain evidence="8 9">RP-1-14</strain>
    </source>
</reference>
<evidence type="ECO:0000313" key="9">
    <source>
        <dbReference type="Proteomes" id="UP000293347"/>
    </source>
</evidence>
<evidence type="ECO:0000259" key="7">
    <source>
        <dbReference type="Pfam" id="PF14322"/>
    </source>
</evidence>
<dbReference type="GO" id="GO:0009279">
    <property type="term" value="C:cell outer membrane"/>
    <property type="evidence" value="ECO:0007669"/>
    <property type="project" value="UniProtKB-SubCell"/>
</dbReference>
<evidence type="ECO:0000256" key="5">
    <source>
        <dbReference type="ARBA" id="ARBA00023237"/>
    </source>
</evidence>
<accession>A0A4R0NTD5</accession>
<protein>
    <submittedName>
        <fullName evidence="8">RagB/SusD family nutrient uptake outer membrane protein</fullName>
    </submittedName>
</protein>
<evidence type="ECO:0000256" key="1">
    <source>
        <dbReference type="ARBA" id="ARBA00004442"/>
    </source>
</evidence>
<evidence type="ECO:0000256" key="2">
    <source>
        <dbReference type="ARBA" id="ARBA00006275"/>
    </source>
</evidence>
<dbReference type="SUPFAM" id="SSF48452">
    <property type="entry name" value="TPR-like"/>
    <property type="match status" value="1"/>
</dbReference>
<evidence type="ECO:0000256" key="4">
    <source>
        <dbReference type="ARBA" id="ARBA00023136"/>
    </source>
</evidence>
<dbReference type="Proteomes" id="UP000293347">
    <property type="component" value="Unassembled WGS sequence"/>
</dbReference>
<gene>
    <name evidence="8" type="ORF">EZ437_04205</name>
</gene>